<comment type="subcellular location">
    <subcellularLocation>
        <location evidence="1">Membrane</location>
    </subcellularLocation>
</comment>
<sequence>MGLYTVDVIGDCYMCAANLIKPLPNHVSATVGFAQSILQVANATLTPLGTPLRIRIGIHSGPAMSGVIGVHHLKFTLVGDTVNVASRMESTAVPNTIQLSEDAYKQLQREQLTIKSEAAEEQGLERGGFADQEMLSQASEEDGHAGHAFVRGNSAPPCSLDSMPKNRWEDSAELGGLLGSRSINERRTELAAMAELHHRQQCPATAAQALLGPVAPVPRHSSTEQAAQQCPGTAAQAPVAPEPRHGNMETAAQAQQHQCQQEPVPLHYEDEHKHEVPLQQQQPQQQQGCHLQPWVHRRNGQDQLQQPQSIP</sequence>
<feature type="domain" description="Guanylate cyclase" evidence="8">
    <location>
        <begin position="1"/>
        <end position="89"/>
    </location>
</feature>
<dbReference type="InterPro" id="IPR050401">
    <property type="entry name" value="Cyclic_nucleotide_synthase"/>
</dbReference>
<evidence type="ECO:0000313" key="9">
    <source>
        <dbReference type="EMBL" id="KAF5826699.1"/>
    </source>
</evidence>
<keyword evidence="2" id="KW-0812">Transmembrane</keyword>
<evidence type="ECO:0000256" key="1">
    <source>
        <dbReference type="ARBA" id="ARBA00004370"/>
    </source>
</evidence>
<feature type="region of interest" description="Disordered" evidence="7">
    <location>
        <begin position="216"/>
        <end position="311"/>
    </location>
</feature>
<dbReference type="PANTHER" id="PTHR11920:SF335">
    <property type="entry name" value="GUANYLATE CYCLASE"/>
    <property type="match status" value="1"/>
</dbReference>
<keyword evidence="10" id="KW-1185">Reference proteome</keyword>
<evidence type="ECO:0000256" key="7">
    <source>
        <dbReference type="SAM" id="MobiDB-lite"/>
    </source>
</evidence>
<organism evidence="9 10">
    <name type="scientific">Dunaliella salina</name>
    <name type="common">Green alga</name>
    <name type="synonym">Protococcus salinus</name>
    <dbReference type="NCBI Taxonomy" id="3046"/>
    <lineage>
        <taxon>Eukaryota</taxon>
        <taxon>Viridiplantae</taxon>
        <taxon>Chlorophyta</taxon>
        <taxon>core chlorophytes</taxon>
        <taxon>Chlorophyceae</taxon>
        <taxon>CS clade</taxon>
        <taxon>Chlamydomonadales</taxon>
        <taxon>Dunaliellaceae</taxon>
        <taxon>Dunaliella</taxon>
    </lineage>
</organism>
<keyword evidence="3" id="KW-0547">Nucleotide-binding</keyword>
<dbReference type="SUPFAM" id="SSF55073">
    <property type="entry name" value="Nucleotide cyclase"/>
    <property type="match status" value="1"/>
</dbReference>
<gene>
    <name evidence="9" type="ORF">DUNSADRAFT_2315</name>
</gene>
<keyword evidence="4" id="KW-1133">Transmembrane helix</keyword>
<feature type="compositionally biased region" description="Low complexity" evidence="7">
    <location>
        <begin position="251"/>
        <end position="261"/>
    </location>
</feature>
<accession>A0ABQ7FWF6</accession>
<feature type="compositionally biased region" description="Basic and acidic residues" evidence="7">
    <location>
        <begin position="267"/>
        <end position="276"/>
    </location>
</feature>
<evidence type="ECO:0000313" key="10">
    <source>
        <dbReference type="Proteomes" id="UP000815325"/>
    </source>
</evidence>
<keyword evidence="6" id="KW-0456">Lyase</keyword>
<reference evidence="9" key="1">
    <citation type="submission" date="2017-08" db="EMBL/GenBank/DDBJ databases">
        <authorList>
            <person name="Polle J.E."/>
            <person name="Barry K."/>
            <person name="Cushman J."/>
            <person name="Schmutz J."/>
            <person name="Tran D."/>
            <person name="Hathwaick L.T."/>
            <person name="Yim W.C."/>
            <person name="Jenkins J."/>
            <person name="Mckie-Krisberg Z.M."/>
            <person name="Prochnik S."/>
            <person name="Lindquist E."/>
            <person name="Dockter R.B."/>
            <person name="Adam C."/>
            <person name="Molina H."/>
            <person name="Bunkerborg J."/>
            <person name="Jin E."/>
            <person name="Buchheim M."/>
            <person name="Magnuson J."/>
        </authorList>
    </citation>
    <scope>NUCLEOTIDE SEQUENCE</scope>
    <source>
        <strain evidence="9">CCAP 19/18</strain>
    </source>
</reference>
<evidence type="ECO:0000256" key="3">
    <source>
        <dbReference type="ARBA" id="ARBA00022741"/>
    </source>
</evidence>
<dbReference type="InterPro" id="IPR001054">
    <property type="entry name" value="A/G_cyclase"/>
</dbReference>
<dbReference type="InterPro" id="IPR029787">
    <property type="entry name" value="Nucleotide_cyclase"/>
</dbReference>
<evidence type="ECO:0000256" key="5">
    <source>
        <dbReference type="ARBA" id="ARBA00023136"/>
    </source>
</evidence>
<dbReference type="Gene3D" id="3.30.70.1230">
    <property type="entry name" value="Nucleotide cyclase"/>
    <property type="match status" value="1"/>
</dbReference>
<evidence type="ECO:0000259" key="8">
    <source>
        <dbReference type="PROSITE" id="PS50125"/>
    </source>
</evidence>
<evidence type="ECO:0000256" key="2">
    <source>
        <dbReference type="ARBA" id="ARBA00022692"/>
    </source>
</evidence>
<proteinExistence type="predicted"/>
<evidence type="ECO:0000256" key="6">
    <source>
        <dbReference type="ARBA" id="ARBA00023239"/>
    </source>
</evidence>
<feature type="compositionally biased region" description="Polar residues" evidence="7">
    <location>
        <begin position="301"/>
        <end position="311"/>
    </location>
</feature>
<dbReference type="Pfam" id="PF00211">
    <property type="entry name" value="Guanylate_cyc"/>
    <property type="match status" value="1"/>
</dbReference>
<dbReference type="Proteomes" id="UP000815325">
    <property type="component" value="Unassembled WGS sequence"/>
</dbReference>
<comment type="caution">
    <text evidence="9">The sequence shown here is derived from an EMBL/GenBank/DDBJ whole genome shotgun (WGS) entry which is preliminary data.</text>
</comment>
<dbReference type="PANTHER" id="PTHR11920">
    <property type="entry name" value="GUANYLYL CYCLASE"/>
    <property type="match status" value="1"/>
</dbReference>
<dbReference type="CDD" id="cd07302">
    <property type="entry name" value="CHD"/>
    <property type="match status" value="1"/>
</dbReference>
<evidence type="ECO:0000256" key="4">
    <source>
        <dbReference type="ARBA" id="ARBA00022989"/>
    </source>
</evidence>
<dbReference type="PROSITE" id="PS50125">
    <property type="entry name" value="GUANYLATE_CYCLASE_2"/>
    <property type="match status" value="1"/>
</dbReference>
<name>A0ABQ7FWF6_DUNSA</name>
<keyword evidence="5" id="KW-0472">Membrane</keyword>
<protein>
    <submittedName>
        <fullName evidence="9">Nucleotide cyclase</fullName>
    </submittedName>
</protein>
<dbReference type="EMBL" id="MU070761">
    <property type="protein sequence ID" value="KAF5826699.1"/>
    <property type="molecule type" value="Genomic_DNA"/>
</dbReference>
<dbReference type="SMART" id="SM00044">
    <property type="entry name" value="CYCc"/>
    <property type="match status" value="1"/>
</dbReference>